<dbReference type="Pfam" id="PF13229">
    <property type="entry name" value="Beta_helix"/>
    <property type="match status" value="1"/>
</dbReference>
<feature type="region of interest" description="Disordered" evidence="4">
    <location>
        <begin position="494"/>
        <end position="551"/>
    </location>
</feature>
<dbReference type="EMBL" id="QXEC01000022">
    <property type="protein sequence ID" value="RIV36048.1"/>
    <property type="molecule type" value="Genomic_DNA"/>
</dbReference>
<evidence type="ECO:0000256" key="1">
    <source>
        <dbReference type="ARBA" id="ARBA00010378"/>
    </source>
</evidence>
<dbReference type="InterPro" id="IPR027417">
    <property type="entry name" value="P-loop_NTPase"/>
</dbReference>
<feature type="domain" description="AAA+ ATPase" evidence="5">
    <location>
        <begin position="615"/>
        <end position="756"/>
    </location>
</feature>
<dbReference type="InterPro" id="IPR003593">
    <property type="entry name" value="AAA+_ATPase"/>
</dbReference>
<evidence type="ECO:0000313" key="7">
    <source>
        <dbReference type="Proteomes" id="UP000283832"/>
    </source>
</evidence>
<protein>
    <submittedName>
        <fullName evidence="6">AAA family ATPase</fullName>
    </submittedName>
</protein>
<dbReference type="OrthoDB" id="9806903at2"/>
<dbReference type="InterPro" id="IPR041627">
    <property type="entry name" value="AAA_lid_6"/>
</dbReference>
<dbReference type="Gene3D" id="3.40.50.300">
    <property type="entry name" value="P-loop containing nucleotide triphosphate hydrolases"/>
    <property type="match status" value="2"/>
</dbReference>
<dbReference type="InterPro" id="IPR050773">
    <property type="entry name" value="CbxX/CfxQ_RuBisCO_ESX"/>
</dbReference>
<dbReference type="CDD" id="cd00009">
    <property type="entry name" value="AAA"/>
    <property type="match status" value="2"/>
</dbReference>
<evidence type="ECO:0000256" key="3">
    <source>
        <dbReference type="ARBA" id="ARBA00022840"/>
    </source>
</evidence>
<dbReference type="Pfam" id="PF00004">
    <property type="entry name" value="AAA"/>
    <property type="match status" value="2"/>
</dbReference>
<dbReference type="Pfam" id="PF17866">
    <property type="entry name" value="AAA_lid_6"/>
    <property type="match status" value="2"/>
</dbReference>
<evidence type="ECO:0000256" key="2">
    <source>
        <dbReference type="ARBA" id="ARBA00022741"/>
    </source>
</evidence>
<dbReference type="Proteomes" id="UP000283832">
    <property type="component" value="Unassembled WGS sequence"/>
</dbReference>
<organism evidence="6 7">
    <name type="scientific">Micromonospora radicis</name>
    <dbReference type="NCBI Taxonomy" id="1894971"/>
    <lineage>
        <taxon>Bacteria</taxon>
        <taxon>Bacillati</taxon>
        <taxon>Actinomycetota</taxon>
        <taxon>Actinomycetes</taxon>
        <taxon>Micromonosporales</taxon>
        <taxon>Micromonosporaceae</taxon>
        <taxon>Micromonospora</taxon>
    </lineage>
</organism>
<keyword evidence="3" id="KW-0067">ATP-binding</keyword>
<dbReference type="AlphaFoldDB" id="A0A418MR19"/>
<proteinExistence type="inferred from homology"/>
<name>A0A418MR19_9ACTN</name>
<dbReference type="InterPro" id="IPR011050">
    <property type="entry name" value="Pectin_lyase_fold/virulence"/>
</dbReference>
<dbReference type="InterPro" id="IPR003959">
    <property type="entry name" value="ATPase_AAA_core"/>
</dbReference>
<dbReference type="InterPro" id="IPR000641">
    <property type="entry name" value="CbxX/CfxQ"/>
</dbReference>
<sequence>MNQAVVSVSHNEPGGLPRIGDALAVAGASTTVMLQPGVYQEELRIIGDVTLVAEDGPGTVTLRAPNALALFVGAGTVTLRGIAVVGGGPDYPAVQVTGGILRMIDCEVRADGLLGLHARGSVLDLRNCVLRNESGAGALLEGGTTGTIRATTVRDVGGAGVVVASDADPRLVDCVITEVRGPGLLSTRNGRGSLVDSDLSAITGPAVAVEEGGAIDVRHTTFHDTSGPAIVAIGGAPSFEDCSVDKAAGHGVVIAGDAEPRLLRCQVAGTGGHAVYVLESGTGSLTDCRLVGTGPVLAVTGTAAPTLRQCRITGTGEVTALFDGAGRGSLAGCDIDGGRSGLVIRAEAAPTVVDTTIVGCAEYGVQCTDGGQGALRNTSVEDCGVAGVRLATGGRLALTDSRLRGGRFGLVVGGSATATVISSEIGGASEAGIMVEAAGDLVLRRSRVRDGAGLGVRFAPGSRGALMQSEVFDNGTDGVLVETAEPVDLATAAVSGNRREQVRRSGAAQHPSAGPGVDPAPVPGDPTGPSRAGEVAPESGEAPSRSGDGVEAGELRVAGPAAVATADAGDPVTPLLTQLHELVGLAAVKQEVATLVGLHRIAQRRAAAGLPRPPMSRHLVFAGAPGTGKTTVARLYGQILTALGVLTSGQLVEASRADLVAEHIGGTAVKTTQKFTEALGGVLFIDEAYTLNPVDGGGGHDFGREAVDTLVKLMEDHRDEVVVVVAGYSPQMRQFMAGNPGLASRFSRTVEFDSYRTDELVTIVERLCSTHHYSLEYDTRAALAQLFDAMPRTESFGNARVARQVFEEMIGRQAFRLSADGTGDGVELAQLLPEDVGVAGNGSGTAAEATDGGRAAENDALLASLNGMIGLAAVKREVSDLVDLIANARTRVRAGLPAPAISRHLVFSGPPGTGKTTVARLYGRLLAALGVISSGQVVEVARADLVGEYIGHTAHRTREAFDKARGGVLFIDEAYTLSPPDARNDFGREAIDTLVKLMEDHRDEVIVIVAGYDEEMTTFLDANAGLQSRFTRHIHFTHYNTDELVVIFQNLAGANGYDCPWEVLDALRAHFDAVPRGRSFGNARYARQLLDEAITRQASRLRGRTDPSVEELKTLQCADIATGARG</sequence>
<evidence type="ECO:0000256" key="4">
    <source>
        <dbReference type="SAM" id="MobiDB-lite"/>
    </source>
</evidence>
<gene>
    <name evidence="6" type="ORF">D2L64_20645</name>
</gene>
<comment type="caution">
    <text evidence="6">The sequence shown here is derived from an EMBL/GenBank/DDBJ whole genome shotgun (WGS) entry which is preliminary data.</text>
</comment>
<feature type="domain" description="AAA+ ATPase" evidence="5">
    <location>
        <begin position="901"/>
        <end position="1040"/>
    </location>
</feature>
<dbReference type="Gene3D" id="1.10.8.60">
    <property type="match status" value="2"/>
</dbReference>
<dbReference type="SMART" id="SM00710">
    <property type="entry name" value="PbH1"/>
    <property type="match status" value="11"/>
</dbReference>
<evidence type="ECO:0000259" key="5">
    <source>
        <dbReference type="SMART" id="SM00382"/>
    </source>
</evidence>
<keyword evidence="7" id="KW-1185">Reference proteome</keyword>
<dbReference type="PANTHER" id="PTHR43392">
    <property type="entry name" value="AAA-TYPE ATPASE FAMILY PROTEIN / ANKYRIN REPEAT FAMILY PROTEIN"/>
    <property type="match status" value="1"/>
</dbReference>
<dbReference type="GO" id="GO:0005524">
    <property type="term" value="F:ATP binding"/>
    <property type="evidence" value="ECO:0007669"/>
    <property type="project" value="UniProtKB-KW"/>
</dbReference>
<dbReference type="FunFam" id="3.40.50.300:FF:000216">
    <property type="entry name" value="Type VII secretion ATPase EccA"/>
    <property type="match status" value="2"/>
</dbReference>
<dbReference type="InterPro" id="IPR006626">
    <property type="entry name" value="PbH1"/>
</dbReference>
<dbReference type="SUPFAM" id="SSF52540">
    <property type="entry name" value="P-loop containing nucleoside triphosphate hydrolases"/>
    <property type="match status" value="2"/>
</dbReference>
<dbReference type="SUPFAM" id="SSF51126">
    <property type="entry name" value="Pectin lyase-like"/>
    <property type="match status" value="3"/>
</dbReference>
<dbReference type="InterPro" id="IPR039448">
    <property type="entry name" value="Beta_helix"/>
</dbReference>
<dbReference type="SMART" id="SM00382">
    <property type="entry name" value="AAA"/>
    <property type="match status" value="2"/>
</dbReference>
<keyword evidence="2" id="KW-0547">Nucleotide-binding</keyword>
<reference evidence="6 7" key="1">
    <citation type="submission" date="2018-08" db="EMBL/GenBank/DDBJ databases">
        <title>Jishengella sp. nov., isolated from a root of Azadirachta indica A. Juss. var. siamensis Valenton.</title>
        <authorList>
            <person name="Kuncharoen N."/>
            <person name="Tanasupawat S."/>
            <person name="Kudo T."/>
            <person name="Ohkuma M."/>
        </authorList>
    </citation>
    <scope>NUCLEOTIDE SEQUENCE [LARGE SCALE GENOMIC DNA]</scope>
    <source>
        <strain evidence="6 7">AZ1-13</strain>
    </source>
</reference>
<dbReference type="GO" id="GO:0016887">
    <property type="term" value="F:ATP hydrolysis activity"/>
    <property type="evidence" value="ECO:0007669"/>
    <property type="project" value="InterPro"/>
</dbReference>
<dbReference type="InterPro" id="IPR012334">
    <property type="entry name" value="Pectin_lyas_fold"/>
</dbReference>
<comment type="similarity">
    <text evidence="1">Belongs to the CbxX/CfxQ family.</text>
</comment>
<dbReference type="Gene3D" id="2.160.20.10">
    <property type="entry name" value="Single-stranded right-handed beta-helix, Pectin lyase-like"/>
    <property type="match status" value="2"/>
</dbReference>
<evidence type="ECO:0000313" key="6">
    <source>
        <dbReference type="EMBL" id="RIV36048.1"/>
    </source>
</evidence>
<dbReference type="PANTHER" id="PTHR43392:SF2">
    <property type="entry name" value="AAA-TYPE ATPASE FAMILY PROTEIN _ ANKYRIN REPEAT FAMILY PROTEIN"/>
    <property type="match status" value="1"/>
</dbReference>
<dbReference type="RefSeq" id="WP_119578860.1">
    <property type="nucleotide sequence ID" value="NZ_QXEC01000022.1"/>
</dbReference>
<accession>A0A418MR19</accession>
<dbReference type="PRINTS" id="PR00819">
    <property type="entry name" value="CBXCFQXSUPER"/>
</dbReference>